<dbReference type="EMBL" id="MDYQ01000087">
    <property type="protein sequence ID" value="PRP83195.1"/>
    <property type="molecule type" value="Genomic_DNA"/>
</dbReference>
<dbReference type="Pfam" id="PF02493">
    <property type="entry name" value="MORN"/>
    <property type="match status" value="5"/>
</dbReference>
<comment type="caution">
    <text evidence="2">The sequence shown here is derived from an EMBL/GenBank/DDBJ whole genome shotgun (WGS) entry which is preliminary data.</text>
</comment>
<dbReference type="AlphaFoldDB" id="A0A2P6NGX2"/>
<proteinExistence type="predicted"/>
<dbReference type="PANTHER" id="PTHR23084">
    <property type="entry name" value="PHOSPHATIDYLINOSITOL-4-PHOSPHATE 5-KINASE RELATED"/>
    <property type="match status" value="1"/>
</dbReference>
<protein>
    <submittedName>
        <fullName evidence="2">MORN repeat-containing protein</fullName>
    </submittedName>
</protein>
<dbReference type="OrthoDB" id="294378at2759"/>
<sequence>MKTLAHFEDDFQHKFRKLTDAVETSEESALDDVTSLVIHSHTLQEDDLDVVPEEIREMIFDELILSGDWRSVVQASRVNLRWKNLIDFLWRRYATRNRLILDEQLWTSLGRDWKWLTACVTKDQFKIGFGRTARLHTEAQYDGEFKDNLKHGIGRMSWFNGDRFIGHWASDCKNGHGTMMWENGDSYVGGWENDFRHGHSLYTYSNGGKFEGNYLNDERHGPGIYTWPDGDRYEGEWISGGRRGRGVFVKANGEREEQEWTESPYVSYSNALPPKEFVA</sequence>
<keyword evidence="3" id="KW-1185">Reference proteome</keyword>
<dbReference type="SUPFAM" id="SSF81383">
    <property type="entry name" value="F-box domain"/>
    <property type="match status" value="1"/>
</dbReference>
<name>A0A2P6NGX2_9EUKA</name>
<reference evidence="2 3" key="1">
    <citation type="journal article" date="2018" name="Genome Biol. Evol.">
        <title>Multiple Roots of Fruiting Body Formation in Amoebozoa.</title>
        <authorList>
            <person name="Hillmann F."/>
            <person name="Forbes G."/>
            <person name="Novohradska S."/>
            <person name="Ferling I."/>
            <person name="Riege K."/>
            <person name="Groth M."/>
            <person name="Westermann M."/>
            <person name="Marz M."/>
            <person name="Spaller T."/>
            <person name="Winckler T."/>
            <person name="Schaap P."/>
            <person name="Glockner G."/>
        </authorList>
    </citation>
    <scope>NUCLEOTIDE SEQUENCE [LARGE SCALE GENOMIC DNA]</scope>
    <source>
        <strain evidence="2 3">Jena</strain>
    </source>
</reference>
<dbReference type="InterPro" id="IPR003409">
    <property type="entry name" value="MORN"/>
</dbReference>
<keyword evidence="1" id="KW-0677">Repeat</keyword>
<dbReference type="InterPro" id="IPR036047">
    <property type="entry name" value="F-box-like_dom_sf"/>
</dbReference>
<gene>
    <name evidence="2" type="ORF">PROFUN_09359</name>
</gene>
<dbReference type="PANTHER" id="PTHR23084:SF263">
    <property type="entry name" value="MORN REPEAT-CONTAINING PROTEIN 1"/>
    <property type="match status" value="1"/>
</dbReference>
<dbReference type="SMART" id="SM00698">
    <property type="entry name" value="MORN"/>
    <property type="match status" value="5"/>
</dbReference>
<evidence type="ECO:0000313" key="2">
    <source>
        <dbReference type="EMBL" id="PRP83195.1"/>
    </source>
</evidence>
<dbReference type="InParanoid" id="A0A2P6NGX2"/>
<organism evidence="2 3">
    <name type="scientific">Planoprotostelium fungivorum</name>
    <dbReference type="NCBI Taxonomy" id="1890364"/>
    <lineage>
        <taxon>Eukaryota</taxon>
        <taxon>Amoebozoa</taxon>
        <taxon>Evosea</taxon>
        <taxon>Variosea</taxon>
        <taxon>Cavosteliida</taxon>
        <taxon>Cavosteliaceae</taxon>
        <taxon>Planoprotostelium</taxon>
    </lineage>
</organism>
<evidence type="ECO:0000313" key="3">
    <source>
        <dbReference type="Proteomes" id="UP000241769"/>
    </source>
</evidence>
<dbReference type="Proteomes" id="UP000241769">
    <property type="component" value="Unassembled WGS sequence"/>
</dbReference>
<accession>A0A2P6NGX2</accession>
<dbReference type="STRING" id="1890364.A0A2P6NGX2"/>
<evidence type="ECO:0000256" key="1">
    <source>
        <dbReference type="ARBA" id="ARBA00022737"/>
    </source>
</evidence>
<dbReference type="SUPFAM" id="SSF82185">
    <property type="entry name" value="Histone H3 K4-specific methyltransferase SET7/9 N-terminal domain"/>
    <property type="match status" value="1"/>
</dbReference>
<dbReference type="Gene3D" id="2.20.110.10">
    <property type="entry name" value="Histone H3 K4-specific methyltransferase SET7/9 N-terminal domain"/>
    <property type="match status" value="2"/>
</dbReference>